<dbReference type="EMBL" id="AGSI01000023">
    <property type="protein sequence ID" value="EIE18467.1"/>
    <property type="molecule type" value="Genomic_DNA"/>
</dbReference>
<dbReference type="KEGG" id="csl:COCSUDRAFT_60133"/>
<feature type="compositionally biased region" description="Basic and acidic residues" evidence="1">
    <location>
        <begin position="15"/>
        <end position="30"/>
    </location>
</feature>
<dbReference type="Proteomes" id="UP000007264">
    <property type="component" value="Unassembled WGS sequence"/>
</dbReference>
<gene>
    <name evidence="2" type="ORF">COCSUDRAFT_60133</name>
</gene>
<sequence length="144" mass="16591">MQRSQSSSDEEWDWEEHQRQERLSRMSRDQKIKLAAQHQMAAMAKFKEEQARQQALEADTDGLRRQFAIFEARGQKALSAADIPWPPDERVFKVATLRWHPDKWQHVSGSLQLPGSDEEAVLTRVHGICQAVNEEWAAVQQSLG</sequence>
<dbReference type="AlphaFoldDB" id="I0YJ98"/>
<accession>I0YJ98</accession>
<protein>
    <recommendedName>
        <fullName evidence="4">J domain-containing protein</fullName>
    </recommendedName>
</protein>
<dbReference type="RefSeq" id="XP_005643011.1">
    <property type="nucleotide sequence ID" value="XM_005642954.1"/>
</dbReference>
<name>I0YJ98_COCSC</name>
<keyword evidence="3" id="KW-1185">Reference proteome</keyword>
<proteinExistence type="predicted"/>
<organism evidence="2 3">
    <name type="scientific">Coccomyxa subellipsoidea (strain C-169)</name>
    <name type="common">Green microalga</name>
    <dbReference type="NCBI Taxonomy" id="574566"/>
    <lineage>
        <taxon>Eukaryota</taxon>
        <taxon>Viridiplantae</taxon>
        <taxon>Chlorophyta</taxon>
        <taxon>core chlorophytes</taxon>
        <taxon>Trebouxiophyceae</taxon>
        <taxon>Trebouxiophyceae incertae sedis</taxon>
        <taxon>Coccomyxaceae</taxon>
        <taxon>Coccomyxa</taxon>
        <taxon>Coccomyxa subellipsoidea</taxon>
    </lineage>
</organism>
<reference evidence="2 3" key="1">
    <citation type="journal article" date="2012" name="Genome Biol.">
        <title>The genome of the polar eukaryotic microalga coccomyxa subellipsoidea reveals traits of cold adaptation.</title>
        <authorList>
            <person name="Blanc G."/>
            <person name="Agarkova I."/>
            <person name="Grimwood J."/>
            <person name="Kuo A."/>
            <person name="Brueggeman A."/>
            <person name="Dunigan D."/>
            <person name="Gurnon J."/>
            <person name="Ladunga I."/>
            <person name="Lindquist E."/>
            <person name="Lucas S."/>
            <person name="Pangilinan J."/>
            <person name="Proschold T."/>
            <person name="Salamov A."/>
            <person name="Schmutz J."/>
            <person name="Weeks D."/>
            <person name="Yamada T."/>
            <person name="Claverie J.M."/>
            <person name="Grigoriev I."/>
            <person name="Van Etten J."/>
            <person name="Lomsadze A."/>
            <person name="Borodovsky M."/>
        </authorList>
    </citation>
    <scope>NUCLEOTIDE SEQUENCE [LARGE SCALE GENOMIC DNA]</scope>
    <source>
        <strain evidence="2 3">C-169</strain>
    </source>
</reference>
<evidence type="ECO:0008006" key="4">
    <source>
        <dbReference type="Google" id="ProtNLM"/>
    </source>
</evidence>
<feature type="region of interest" description="Disordered" evidence="1">
    <location>
        <begin position="1"/>
        <end position="30"/>
    </location>
</feature>
<evidence type="ECO:0000313" key="3">
    <source>
        <dbReference type="Proteomes" id="UP000007264"/>
    </source>
</evidence>
<evidence type="ECO:0000256" key="1">
    <source>
        <dbReference type="SAM" id="MobiDB-lite"/>
    </source>
</evidence>
<dbReference type="GeneID" id="17036524"/>
<evidence type="ECO:0000313" key="2">
    <source>
        <dbReference type="EMBL" id="EIE18467.1"/>
    </source>
</evidence>
<comment type="caution">
    <text evidence="2">The sequence shown here is derived from an EMBL/GenBank/DDBJ whole genome shotgun (WGS) entry which is preliminary data.</text>
</comment>
<dbReference type="OrthoDB" id="567898at2759"/>